<sequence length="162" mass="17070">MDIYGWHSTESALHAYAGAVVEALTSGPYGRSRTGATGPAAQYTCDTTGTPVSAYIALDGHLPTFPDRDFALVWDERHGWGGAIETHSGEDLIIVSYLGGSDPTPDPDDVARFARQLLDGGMPGRLDPPEHTPLPDLPRRLLAAAGTADVPVQEPASAAHVL</sequence>
<organism evidence="2 3">
    <name type="scientific">Prauserella rugosa</name>
    <dbReference type="NCBI Taxonomy" id="43354"/>
    <lineage>
        <taxon>Bacteria</taxon>
        <taxon>Bacillati</taxon>
        <taxon>Actinomycetota</taxon>
        <taxon>Actinomycetes</taxon>
        <taxon>Pseudonocardiales</taxon>
        <taxon>Pseudonocardiaceae</taxon>
        <taxon>Prauserella</taxon>
    </lineage>
</organism>
<gene>
    <name evidence="2" type="ORF">JD82_01200</name>
</gene>
<dbReference type="OrthoDB" id="4190452at2"/>
<keyword evidence="3" id="KW-1185">Reference proteome</keyword>
<comment type="caution">
    <text evidence="2">The sequence shown here is derived from an EMBL/GenBank/DDBJ whole genome shotgun (WGS) entry which is preliminary data.</text>
</comment>
<dbReference type="RefSeq" id="WP_051757432.1">
    <property type="nucleotide sequence ID" value="NZ_JOIJ01000002.1"/>
</dbReference>
<name>A0A660CBV5_9PSEU</name>
<proteinExistence type="predicted"/>
<evidence type="ECO:0000313" key="2">
    <source>
        <dbReference type="EMBL" id="TWH19377.1"/>
    </source>
</evidence>
<dbReference type="Proteomes" id="UP000317303">
    <property type="component" value="Unassembled WGS sequence"/>
</dbReference>
<evidence type="ECO:0000259" key="1">
    <source>
        <dbReference type="Pfam" id="PF19809"/>
    </source>
</evidence>
<dbReference type="AlphaFoldDB" id="A0A660CBV5"/>
<dbReference type="InterPro" id="IPR046259">
    <property type="entry name" value="DUF6292"/>
</dbReference>
<dbReference type="EMBL" id="VLJV01000001">
    <property type="protein sequence ID" value="TWH19377.1"/>
    <property type="molecule type" value="Genomic_DNA"/>
</dbReference>
<accession>A0A660CBV5</accession>
<reference evidence="2 3" key="1">
    <citation type="submission" date="2019-07" db="EMBL/GenBank/DDBJ databases">
        <title>R&amp;d 2014.</title>
        <authorList>
            <person name="Klenk H.-P."/>
        </authorList>
    </citation>
    <scope>NUCLEOTIDE SEQUENCE [LARGE SCALE GENOMIC DNA]</scope>
    <source>
        <strain evidence="2 3">DSM 43194</strain>
    </source>
</reference>
<protein>
    <recommendedName>
        <fullName evidence="1">DUF6292 domain-containing protein</fullName>
    </recommendedName>
</protein>
<feature type="domain" description="DUF6292" evidence="1">
    <location>
        <begin position="40"/>
        <end position="115"/>
    </location>
</feature>
<evidence type="ECO:0000313" key="3">
    <source>
        <dbReference type="Proteomes" id="UP000317303"/>
    </source>
</evidence>
<dbReference type="Pfam" id="PF19809">
    <property type="entry name" value="DUF6292"/>
    <property type="match status" value="1"/>
</dbReference>